<dbReference type="Proteomes" id="UP000886595">
    <property type="component" value="Unassembled WGS sequence"/>
</dbReference>
<keyword evidence="2" id="KW-1185">Reference proteome</keyword>
<dbReference type="AlphaFoldDB" id="A0A8X7WFY7"/>
<proteinExistence type="predicted"/>
<evidence type="ECO:0000313" key="1">
    <source>
        <dbReference type="EMBL" id="KAG2330089.1"/>
    </source>
</evidence>
<protein>
    <submittedName>
        <fullName evidence="1">Uncharacterized protein</fullName>
    </submittedName>
</protein>
<accession>A0A8X7WFY7</accession>
<organism evidence="1 2">
    <name type="scientific">Brassica carinata</name>
    <name type="common">Ethiopian mustard</name>
    <name type="synonym">Abyssinian cabbage</name>
    <dbReference type="NCBI Taxonomy" id="52824"/>
    <lineage>
        <taxon>Eukaryota</taxon>
        <taxon>Viridiplantae</taxon>
        <taxon>Streptophyta</taxon>
        <taxon>Embryophyta</taxon>
        <taxon>Tracheophyta</taxon>
        <taxon>Spermatophyta</taxon>
        <taxon>Magnoliopsida</taxon>
        <taxon>eudicotyledons</taxon>
        <taxon>Gunneridae</taxon>
        <taxon>Pentapetalae</taxon>
        <taxon>rosids</taxon>
        <taxon>malvids</taxon>
        <taxon>Brassicales</taxon>
        <taxon>Brassicaceae</taxon>
        <taxon>Brassiceae</taxon>
        <taxon>Brassica</taxon>
    </lineage>
</organism>
<reference evidence="1 2" key="1">
    <citation type="submission" date="2020-02" db="EMBL/GenBank/DDBJ databases">
        <authorList>
            <person name="Ma Q."/>
            <person name="Huang Y."/>
            <person name="Song X."/>
            <person name="Pei D."/>
        </authorList>
    </citation>
    <scope>NUCLEOTIDE SEQUENCE [LARGE SCALE GENOMIC DNA]</scope>
    <source>
        <strain evidence="1">Sxm20200214</strain>
        <tissue evidence="1">Leaf</tissue>
    </source>
</reference>
<sequence>MMGTRGKEKDLEKGLSTLERTPKDLTKIVARPRNHEDQAVDGCVGYGVVFYGPGWVVADPQRVHGSWLGLWVLAMGLGMQIEREREKKAGQTESVGGGERIPTRSWSVGSGYRLMMGTRGKEKDLEKGLSTLERTPKVKFGILPWSSVVDVVDGLDHIRPVWPCDDDVFWMS</sequence>
<evidence type="ECO:0000313" key="2">
    <source>
        <dbReference type="Proteomes" id="UP000886595"/>
    </source>
</evidence>
<gene>
    <name evidence="1" type="ORF">Bca52824_001269</name>
</gene>
<name>A0A8X7WFY7_BRACI</name>
<dbReference type="EMBL" id="JAAMPC010000001">
    <property type="protein sequence ID" value="KAG2330089.1"/>
    <property type="molecule type" value="Genomic_DNA"/>
</dbReference>
<comment type="caution">
    <text evidence="1">The sequence shown here is derived from an EMBL/GenBank/DDBJ whole genome shotgun (WGS) entry which is preliminary data.</text>
</comment>